<name>A0A177KMM8_9BACI</name>
<dbReference type="Proteomes" id="UP000077271">
    <property type="component" value="Unassembled WGS sequence"/>
</dbReference>
<gene>
    <name evidence="2" type="ORF">AWH48_08725</name>
    <name evidence="3" type="ORF">AWH49_10780</name>
</gene>
<evidence type="ECO:0008006" key="6">
    <source>
        <dbReference type="Google" id="ProtNLM"/>
    </source>
</evidence>
<dbReference type="Proteomes" id="UP000076935">
    <property type="component" value="Unassembled WGS sequence"/>
</dbReference>
<dbReference type="EMBL" id="LQWZ01000033">
    <property type="protein sequence ID" value="OAH54660.1"/>
    <property type="molecule type" value="Genomic_DNA"/>
</dbReference>
<organism evidence="2 5">
    <name type="scientific">Domibacillus aminovorans</name>
    <dbReference type="NCBI Taxonomy" id="29332"/>
    <lineage>
        <taxon>Bacteria</taxon>
        <taxon>Bacillati</taxon>
        <taxon>Bacillota</taxon>
        <taxon>Bacilli</taxon>
        <taxon>Bacillales</taxon>
        <taxon>Bacillaceae</taxon>
        <taxon>Domibacillus</taxon>
    </lineage>
</organism>
<dbReference type="STRING" id="29332.AWH48_08725"/>
<keyword evidence="1" id="KW-0472">Membrane</keyword>
<keyword evidence="4" id="KW-1185">Reference proteome</keyword>
<dbReference type="PANTHER" id="PTHR37309">
    <property type="entry name" value="SLR0284 PROTEIN"/>
    <property type="match status" value="1"/>
</dbReference>
<keyword evidence="1" id="KW-1133">Transmembrane helix</keyword>
<feature type="transmembrane region" description="Helical" evidence="1">
    <location>
        <begin position="28"/>
        <end position="46"/>
    </location>
</feature>
<evidence type="ECO:0000313" key="2">
    <source>
        <dbReference type="EMBL" id="OAH54660.1"/>
    </source>
</evidence>
<evidence type="ECO:0000313" key="3">
    <source>
        <dbReference type="EMBL" id="OAH62310.1"/>
    </source>
</evidence>
<evidence type="ECO:0000313" key="5">
    <source>
        <dbReference type="Proteomes" id="UP000077271"/>
    </source>
</evidence>
<dbReference type="AlphaFoldDB" id="A0A177KMM8"/>
<dbReference type="EMBL" id="LQWY01000011">
    <property type="protein sequence ID" value="OAH62310.1"/>
    <property type="molecule type" value="Genomic_DNA"/>
</dbReference>
<dbReference type="OrthoDB" id="7205479at2"/>
<dbReference type="InterPro" id="IPR007165">
    <property type="entry name" value="Phage_holin_4_2"/>
</dbReference>
<comment type="caution">
    <text evidence="2">The sequence shown here is derived from an EMBL/GenBank/DDBJ whole genome shotgun (WGS) entry which is preliminary data.</text>
</comment>
<dbReference type="RefSeq" id="WP_018394577.1">
    <property type="nucleotide sequence ID" value="NZ_JBCNAN010000069.1"/>
</dbReference>
<evidence type="ECO:0000313" key="4">
    <source>
        <dbReference type="Proteomes" id="UP000076935"/>
    </source>
</evidence>
<feature type="transmembrane region" description="Helical" evidence="1">
    <location>
        <begin position="89"/>
        <end position="107"/>
    </location>
</feature>
<sequence length="115" mass="12583">MGWLISVLINAVLFVALSGYFPGLYVDSFLSAVIASLVLSILNLLVRPFLIILTLPITMLTLGLFLFIINAVTLLMTDGIMGYAFEIESFGLAIIIAIAMAFVNIVLQMTILRKK</sequence>
<keyword evidence="1" id="KW-0812">Transmembrane</keyword>
<reference evidence="4 5" key="1">
    <citation type="submission" date="2016-01" db="EMBL/GenBank/DDBJ databases">
        <title>Investigation of taxonomic status of Bacillus aminovorans.</title>
        <authorList>
            <person name="Verma A."/>
            <person name="Pal Y."/>
            <person name="Krishnamurthi S."/>
        </authorList>
    </citation>
    <scope>NUCLEOTIDE SEQUENCE [LARGE SCALE GENOMIC DNA]</scope>
    <source>
        <strain evidence="3 4">DSM 1314</strain>
        <strain evidence="2 5">DSM 4337</strain>
    </source>
</reference>
<dbReference type="PANTHER" id="PTHR37309:SF1">
    <property type="entry name" value="SLR0284 PROTEIN"/>
    <property type="match status" value="1"/>
</dbReference>
<protein>
    <recommendedName>
        <fullName evidence="6">Phage holin family protein</fullName>
    </recommendedName>
</protein>
<feature type="transmembrane region" description="Helical" evidence="1">
    <location>
        <begin position="53"/>
        <end position="77"/>
    </location>
</feature>
<evidence type="ECO:0000256" key="1">
    <source>
        <dbReference type="SAM" id="Phobius"/>
    </source>
</evidence>
<proteinExistence type="predicted"/>
<accession>A0A177KMM8</accession>
<dbReference type="Pfam" id="PF04020">
    <property type="entry name" value="Phage_holin_4_2"/>
    <property type="match status" value="1"/>
</dbReference>